<feature type="compositionally biased region" description="Low complexity" evidence="1">
    <location>
        <begin position="103"/>
        <end position="144"/>
    </location>
</feature>
<accession>A0AAD6YFE9</accession>
<feature type="region of interest" description="Disordered" evidence="1">
    <location>
        <begin position="262"/>
        <end position="316"/>
    </location>
</feature>
<comment type="caution">
    <text evidence="4">The sequence shown here is derived from an EMBL/GenBank/DDBJ whole genome shotgun (WGS) entry which is preliminary data.</text>
</comment>
<keyword evidence="3" id="KW-0732">Signal</keyword>
<feature type="chain" id="PRO_5042256223" description="Transmembrane protein" evidence="3">
    <location>
        <begin position="27"/>
        <end position="407"/>
    </location>
</feature>
<evidence type="ECO:0000313" key="4">
    <source>
        <dbReference type="EMBL" id="KAJ7210440.1"/>
    </source>
</evidence>
<keyword evidence="2" id="KW-1133">Transmembrane helix</keyword>
<protein>
    <recommendedName>
        <fullName evidence="6">Transmembrane protein</fullName>
    </recommendedName>
</protein>
<evidence type="ECO:0000256" key="2">
    <source>
        <dbReference type="SAM" id="Phobius"/>
    </source>
</evidence>
<dbReference type="EMBL" id="JARJCW010000028">
    <property type="protein sequence ID" value="KAJ7210440.1"/>
    <property type="molecule type" value="Genomic_DNA"/>
</dbReference>
<name>A0AAD6YFE9_9AGAR</name>
<keyword evidence="2" id="KW-0472">Membrane</keyword>
<feature type="compositionally biased region" description="Pro residues" evidence="1">
    <location>
        <begin position="269"/>
        <end position="307"/>
    </location>
</feature>
<evidence type="ECO:0000313" key="5">
    <source>
        <dbReference type="Proteomes" id="UP001219525"/>
    </source>
</evidence>
<gene>
    <name evidence="4" type="ORF">GGX14DRAFT_625569</name>
</gene>
<evidence type="ECO:0000256" key="3">
    <source>
        <dbReference type="SAM" id="SignalP"/>
    </source>
</evidence>
<feature type="region of interest" description="Disordered" evidence="1">
    <location>
        <begin position="90"/>
        <end position="147"/>
    </location>
</feature>
<keyword evidence="2" id="KW-0812">Transmembrane</keyword>
<proteinExistence type="predicted"/>
<evidence type="ECO:0008006" key="6">
    <source>
        <dbReference type="Google" id="ProtNLM"/>
    </source>
</evidence>
<dbReference type="Proteomes" id="UP001219525">
    <property type="component" value="Unassembled WGS sequence"/>
</dbReference>
<keyword evidence="5" id="KW-1185">Reference proteome</keyword>
<feature type="transmembrane region" description="Helical" evidence="2">
    <location>
        <begin position="193"/>
        <end position="215"/>
    </location>
</feature>
<reference evidence="4" key="1">
    <citation type="submission" date="2023-03" db="EMBL/GenBank/DDBJ databases">
        <title>Massive genome expansion in bonnet fungi (Mycena s.s.) driven by repeated elements and novel gene families across ecological guilds.</title>
        <authorList>
            <consortium name="Lawrence Berkeley National Laboratory"/>
            <person name="Harder C.B."/>
            <person name="Miyauchi S."/>
            <person name="Viragh M."/>
            <person name="Kuo A."/>
            <person name="Thoen E."/>
            <person name="Andreopoulos B."/>
            <person name="Lu D."/>
            <person name="Skrede I."/>
            <person name="Drula E."/>
            <person name="Henrissat B."/>
            <person name="Morin E."/>
            <person name="Kohler A."/>
            <person name="Barry K."/>
            <person name="LaButti K."/>
            <person name="Morin E."/>
            <person name="Salamov A."/>
            <person name="Lipzen A."/>
            <person name="Mereny Z."/>
            <person name="Hegedus B."/>
            <person name="Baldrian P."/>
            <person name="Stursova M."/>
            <person name="Weitz H."/>
            <person name="Taylor A."/>
            <person name="Grigoriev I.V."/>
            <person name="Nagy L.G."/>
            <person name="Martin F."/>
            <person name="Kauserud H."/>
        </authorList>
    </citation>
    <scope>NUCLEOTIDE SEQUENCE</scope>
    <source>
        <strain evidence="4">9144</strain>
    </source>
</reference>
<feature type="region of interest" description="Disordered" evidence="1">
    <location>
        <begin position="331"/>
        <end position="407"/>
    </location>
</feature>
<organism evidence="4 5">
    <name type="scientific">Mycena pura</name>
    <dbReference type="NCBI Taxonomy" id="153505"/>
    <lineage>
        <taxon>Eukaryota</taxon>
        <taxon>Fungi</taxon>
        <taxon>Dikarya</taxon>
        <taxon>Basidiomycota</taxon>
        <taxon>Agaricomycotina</taxon>
        <taxon>Agaricomycetes</taxon>
        <taxon>Agaricomycetidae</taxon>
        <taxon>Agaricales</taxon>
        <taxon>Marasmiineae</taxon>
        <taxon>Mycenaceae</taxon>
        <taxon>Mycena</taxon>
    </lineage>
</organism>
<sequence>MGNARLSFFIRLSLVFLLTHITRSSAAPNPVAFNVFGFPTPGNGHATGFGGGFGGFGGGFSGFGGFGGFGGAPGPKTTAVATTAQPQIPTHATTTPAAPPPQTQTTTTTKMQPVTTTTTTTRATPAKTADTSSSHSEATSSKSAVASAPTIPADYTSGTASPSSVVLSTMTFGPTASPAGDLATASRSSPSNLIAKILVPLLVALLLIGGAVLYIRRRRRRANMSWDRSAFDKAISPSVFAPMRSSEATGGAWSRLDMASRGDMASLPPASPQPPPSPPPQSPTPSPPTPPPPHPLPPLPPPPPEAPAPALVRSLTVSTAYGDRDAASIFADSPFESESPLHWQNEPALAESRPTSLDGTTGAGAGVAADPRHVSAVYDPRGSTLLPYERDSRLPSMFGPPRDSRLQ</sequence>
<dbReference type="AlphaFoldDB" id="A0AAD6YFE9"/>
<evidence type="ECO:0000256" key="1">
    <source>
        <dbReference type="SAM" id="MobiDB-lite"/>
    </source>
</evidence>
<feature type="signal peptide" evidence="3">
    <location>
        <begin position="1"/>
        <end position="26"/>
    </location>
</feature>